<evidence type="ECO:0008006" key="3">
    <source>
        <dbReference type="Google" id="ProtNLM"/>
    </source>
</evidence>
<dbReference type="AlphaFoldDB" id="A0A8J2Y6Q2"/>
<accession>A0A8J2Y6Q2</accession>
<dbReference type="Pfam" id="PF08889">
    <property type="entry name" value="WbqC"/>
    <property type="match status" value="2"/>
</dbReference>
<dbReference type="EMBL" id="BMGK01000005">
    <property type="protein sequence ID" value="GGD92620.1"/>
    <property type="molecule type" value="Genomic_DNA"/>
</dbReference>
<dbReference type="InterPro" id="IPR014985">
    <property type="entry name" value="WbqC"/>
</dbReference>
<evidence type="ECO:0000313" key="2">
    <source>
        <dbReference type="Proteomes" id="UP000652231"/>
    </source>
</evidence>
<proteinExistence type="predicted"/>
<sequence length="212" mass="25136">MHILIHPVYFGSIANYVALAQASEITFEKEDNYQKQTYRNRTYIATPEGPLLLNIPIKHTSKGKRGERERSHQKYKNVCIENDFPWQREHWKSIQIAYRTSPFFEFYEDDFAPLYQQQYNFLMEFNLECFKVVSEALGMDQEIHFTNEYHKEVEALEDYRYLASAKNKTSFSNNPYTQVLEKHHGFLPNLSILDLLFNEGPNALNYLENQSL</sequence>
<gene>
    <name evidence="1" type="ORF">GCM10011312_15540</name>
</gene>
<dbReference type="Proteomes" id="UP000652231">
    <property type="component" value="Unassembled WGS sequence"/>
</dbReference>
<reference evidence="1" key="2">
    <citation type="submission" date="2020-09" db="EMBL/GenBank/DDBJ databases">
        <authorList>
            <person name="Sun Q."/>
            <person name="Zhou Y."/>
        </authorList>
    </citation>
    <scope>NUCLEOTIDE SEQUENCE</scope>
    <source>
        <strain evidence="1">CGMCC 1.12924</strain>
    </source>
</reference>
<evidence type="ECO:0000313" key="1">
    <source>
        <dbReference type="EMBL" id="GGD92620.1"/>
    </source>
</evidence>
<comment type="caution">
    <text evidence="1">The sequence shown here is derived from an EMBL/GenBank/DDBJ whole genome shotgun (WGS) entry which is preliminary data.</text>
</comment>
<dbReference type="RefSeq" id="WP_188441249.1">
    <property type="nucleotide sequence ID" value="NZ_BMGK01000005.1"/>
</dbReference>
<reference evidence="1" key="1">
    <citation type="journal article" date="2014" name="Int. J. Syst. Evol. Microbiol.">
        <title>Complete genome sequence of Corynebacterium casei LMG S-19264T (=DSM 44701T), isolated from a smear-ripened cheese.</title>
        <authorList>
            <consortium name="US DOE Joint Genome Institute (JGI-PGF)"/>
            <person name="Walter F."/>
            <person name="Albersmeier A."/>
            <person name="Kalinowski J."/>
            <person name="Ruckert C."/>
        </authorList>
    </citation>
    <scope>NUCLEOTIDE SEQUENCE</scope>
    <source>
        <strain evidence="1">CGMCC 1.12924</strain>
    </source>
</reference>
<keyword evidence="2" id="KW-1185">Reference proteome</keyword>
<organism evidence="1 2">
    <name type="scientific">Planktosalinus lacus</name>
    <dbReference type="NCBI Taxonomy" id="1526573"/>
    <lineage>
        <taxon>Bacteria</taxon>
        <taxon>Pseudomonadati</taxon>
        <taxon>Bacteroidota</taxon>
        <taxon>Flavobacteriia</taxon>
        <taxon>Flavobacteriales</taxon>
        <taxon>Flavobacteriaceae</taxon>
        <taxon>Planktosalinus</taxon>
    </lineage>
</organism>
<protein>
    <recommendedName>
        <fullName evidence="3">WbqC-like protein</fullName>
    </recommendedName>
</protein>
<name>A0A8J2Y6Q2_9FLAO</name>